<feature type="domain" description="PDZ" evidence="2">
    <location>
        <begin position="285"/>
        <end position="341"/>
    </location>
</feature>
<evidence type="ECO:0000259" key="2">
    <source>
        <dbReference type="PROSITE" id="PS50106"/>
    </source>
</evidence>
<feature type="transmembrane region" description="Helical" evidence="1">
    <location>
        <begin position="49"/>
        <end position="70"/>
    </location>
</feature>
<proteinExistence type="predicted"/>
<evidence type="ECO:0000313" key="3">
    <source>
        <dbReference type="EMBL" id="KRK12901.1"/>
    </source>
</evidence>
<feature type="transmembrane region" description="Helical" evidence="1">
    <location>
        <begin position="225"/>
        <end position="242"/>
    </location>
</feature>
<comment type="caution">
    <text evidence="3">The sequence shown here is derived from an EMBL/GenBank/DDBJ whole genome shotgun (WGS) entry which is preliminary data.</text>
</comment>
<dbReference type="InterPro" id="IPR001478">
    <property type="entry name" value="PDZ"/>
</dbReference>
<organism evidence="3 4">
    <name type="scientific">Lacticaseibacillus zeae DSM 20178 = KCTC 3804</name>
    <dbReference type="NCBI Taxonomy" id="1423816"/>
    <lineage>
        <taxon>Bacteria</taxon>
        <taxon>Bacillati</taxon>
        <taxon>Bacillota</taxon>
        <taxon>Bacilli</taxon>
        <taxon>Lactobacillales</taxon>
        <taxon>Lactobacillaceae</taxon>
        <taxon>Lacticaseibacillus</taxon>
    </lineage>
</organism>
<keyword evidence="3" id="KW-0645">Protease</keyword>
<keyword evidence="1" id="KW-0472">Membrane</keyword>
<gene>
    <name evidence="3" type="ORF">FD51_GL002053</name>
</gene>
<dbReference type="GO" id="GO:0008233">
    <property type="term" value="F:peptidase activity"/>
    <property type="evidence" value="ECO:0007669"/>
    <property type="project" value="UniProtKB-KW"/>
</dbReference>
<dbReference type="Gene3D" id="2.30.42.10">
    <property type="match status" value="1"/>
</dbReference>
<dbReference type="eggNOG" id="COG0265">
    <property type="taxonomic scope" value="Bacteria"/>
</dbReference>
<dbReference type="RefSeq" id="WP_010489428.1">
    <property type="nucleotide sequence ID" value="NZ_AZCT01000003.1"/>
</dbReference>
<dbReference type="InterPro" id="IPR036034">
    <property type="entry name" value="PDZ_sf"/>
</dbReference>
<feature type="transmembrane region" description="Helical" evidence="1">
    <location>
        <begin position="248"/>
        <end position="270"/>
    </location>
</feature>
<keyword evidence="3" id="KW-0378">Hydrolase</keyword>
<dbReference type="AlphaFoldDB" id="A0A0R1EUB9"/>
<feature type="transmembrane region" description="Helical" evidence="1">
    <location>
        <begin position="6"/>
        <end position="28"/>
    </location>
</feature>
<dbReference type="GO" id="GO:0006508">
    <property type="term" value="P:proteolysis"/>
    <property type="evidence" value="ECO:0007669"/>
    <property type="project" value="UniProtKB-KW"/>
</dbReference>
<feature type="transmembrane region" description="Helical" evidence="1">
    <location>
        <begin position="190"/>
        <end position="213"/>
    </location>
</feature>
<keyword evidence="1" id="KW-0812">Transmembrane</keyword>
<dbReference type="SMART" id="SM00228">
    <property type="entry name" value="PDZ"/>
    <property type="match status" value="1"/>
</dbReference>
<dbReference type="Pfam" id="PF13180">
    <property type="entry name" value="PDZ_2"/>
    <property type="match status" value="1"/>
</dbReference>
<feature type="transmembrane region" description="Helical" evidence="1">
    <location>
        <begin position="76"/>
        <end position="102"/>
    </location>
</feature>
<dbReference type="EMBL" id="AZCT01000003">
    <property type="protein sequence ID" value="KRK12901.1"/>
    <property type="molecule type" value="Genomic_DNA"/>
</dbReference>
<evidence type="ECO:0000313" key="4">
    <source>
        <dbReference type="Proteomes" id="UP000051984"/>
    </source>
</evidence>
<protein>
    <submittedName>
        <fullName evidence="3">Trypsin-like serine protease with PDZ domain</fullName>
    </submittedName>
</protein>
<dbReference type="PROSITE" id="PS50106">
    <property type="entry name" value="PDZ"/>
    <property type="match status" value="1"/>
</dbReference>
<dbReference type="PATRIC" id="fig|1423816.3.peg.2130"/>
<feature type="transmembrane region" description="Helical" evidence="1">
    <location>
        <begin position="122"/>
        <end position="143"/>
    </location>
</feature>
<dbReference type="Proteomes" id="UP000051984">
    <property type="component" value="Unassembled WGS sequence"/>
</dbReference>
<accession>A0A0R1EUB9</accession>
<evidence type="ECO:0000256" key="1">
    <source>
        <dbReference type="SAM" id="Phobius"/>
    </source>
</evidence>
<sequence>MAVIIALLISPVGLAFWLALGLTILFAVRRTGRERHQYLRAIHPKHIEIARFFWVGILIGIVVSAISVLARLQVSLAALLAISGLTVIALIVSAWSFSPWWLGLASLAAFIRSDYSDTDGMLAANLALLIGLLWLAQAVLAWLNHGDQLESPVILTDRRQRKSAAFRLRQFYWVPLLVPVVPTQVDELPVLTVIIQAFAIVGLPLVLGASFTSQYDRAKMHWQRSWPWFAGAGGALVAYGVAARLLFLPAVASAIVPACISVILGSGLLWQGHKVYLTVTRTDRGVVLIGVVPDTPAAQMNLQPGDRVLSCNHIAVNSASELYNAIQKEPTYCRLRLQQADGELRLAETAIFAGAPHELGMILFPEETA</sequence>
<name>A0A0R1EUB9_LACZE</name>
<keyword evidence="1" id="KW-1133">Transmembrane helix</keyword>
<dbReference type="SUPFAM" id="SSF50156">
    <property type="entry name" value="PDZ domain-like"/>
    <property type="match status" value="1"/>
</dbReference>
<reference evidence="3 4" key="1">
    <citation type="journal article" date="2015" name="Genome Announc.">
        <title>Expanding the biotechnology potential of lactobacilli through comparative genomics of 213 strains and associated genera.</title>
        <authorList>
            <person name="Sun Z."/>
            <person name="Harris H.M."/>
            <person name="McCann A."/>
            <person name="Guo C."/>
            <person name="Argimon S."/>
            <person name="Zhang W."/>
            <person name="Yang X."/>
            <person name="Jeffery I.B."/>
            <person name="Cooney J.C."/>
            <person name="Kagawa T.F."/>
            <person name="Liu W."/>
            <person name="Song Y."/>
            <person name="Salvetti E."/>
            <person name="Wrobel A."/>
            <person name="Rasinkangas P."/>
            <person name="Parkhill J."/>
            <person name="Rea M.C."/>
            <person name="O'Sullivan O."/>
            <person name="Ritari J."/>
            <person name="Douillard F.P."/>
            <person name="Paul Ross R."/>
            <person name="Yang R."/>
            <person name="Briner A.E."/>
            <person name="Felis G.E."/>
            <person name="de Vos W.M."/>
            <person name="Barrangou R."/>
            <person name="Klaenhammer T.R."/>
            <person name="Caufield P.W."/>
            <person name="Cui Y."/>
            <person name="Zhang H."/>
            <person name="O'Toole P.W."/>
        </authorList>
    </citation>
    <scope>NUCLEOTIDE SEQUENCE [LARGE SCALE GENOMIC DNA]</scope>
    <source>
        <strain evidence="3 4">DSM 20178</strain>
    </source>
</reference>